<dbReference type="AlphaFoldDB" id="A0A8H3IAP4"/>
<dbReference type="PANTHER" id="PTHR10336">
    <property type="entry name" value="PHOSPHOINOSITIDE-SPECIFIC PHOSPHOLIPASE C FAMILY PROTEIN"/>
    <property type="match status" value="1"/>
</dbReference>
<dbReference type="GO" id="GO:0048015">
    <property type="term" value="P:phosphatidylinositol-mediated signaling"/>
    <property type="evidence" value="ECO:0007669"/>
    <property type="project" value="TreeGrafter"/>
</dbReference>
<dbReference type="SUPFAM" id="SSF51695">
    <property type="entry name" value="PLC-like phosphodiesterases"/>
    <property type="match status" value="1"/>
</dbReference>
<dbReference type="InterPro" id="IPR001192">
    <property type="entry name" value="PI-PLC_fam"/>
</dbReference>
<dbReference type="Pfam" id="PF00387">
    <property type="entry name" value="PI-PLC-Y"/>
    <property type="match status" value="1"/>
</dbReference>
<dbReference type="OrthoDB" id="269822at2759"/>
<dbReference type="PANTHER" id="PTHR10336:SF82">
    <property type="entry name" value="PHOSPHOINOSITIDE PHOSPHOLIPASE C"/>
    <property type="match status" value="1"/>
</dbReference>
<evidence type="ECO:0000313" key="6">
    <source>
        <dbReference type="EMBL" id="CAF9921127.1"/>
    </source>
</evidence>
<dbReference type="Proteomes" id="UP000664169">
    <property type="component" value="Unassembled WGS sequence"/>
</dbReference>
<dbReference type="PROSITE" id="PS50007">
    <property type="entry name" value="PIPLC_X_DOMAIN"/>
    <property type="match status" value="1"/>
</dbReference>
<feature type="compositionally biased region" description="Low complexity" evidence="3">
    <location>
        <begin position="367"/>
        <end position="379"/>
    </location>
</feature>
<dbReference type="CDD" id="cd00275">
    <property type="entry name" value="C2_PLC_like"/>
    <property type="match status" value="1"/>
</dbReference>
<dbReference type="Gene3D" id="2.60.40.150">
    <property type="entry name" value="C2 domain"/>
    <property type="match status" value="1"/>
</dbReference>
<dbReference type="EC" id="3.1.4.11" evidence="2"/>
<feature type="compositionally biased region" description="Gly residues" evidence="3">
    <location>
        <begin position="62"/>
        <end position="74"/>
    </location>
</feature>
<keyword evidence="1" id="KW-0807">Transducer</keyword>
<dbReference type="EMBL" id="CAJPDQ010000016">
    <property type="protein sequence ID" value="CAF9921127.1"/>
    <property type="molecule type" value="Genomic_DNA"/>
</dbReference>
<feature type="region of interest" description="Disordered" evidence="3">
    <location>
        <begin position="1"/>
        <end position="28"/>
    </location>
</feature>
<dbReference type="InterPro" id="IPR000909">
    <property type="entry name" value="PLipase_C_PInositol-sp_X_dom"/>
</dbReference>
<feature type="region of interest" description="Disordered" evidence="3">
    <location>
        <begin position="180"/>
        <end position="232"/>
    </location>
</feature>
<evidence type="ECO:0000256" key="2">
    <source>
        <dbReference type="RuleBase" id="RU361133"/>
    </source>
</evidence>
<dbReference type="GO" id="GO:0051209">
    <property type="term" value="P:release of sequestered calcium ion into cytosol"/>
    <property type="evidence" value="ECO:0007669"/>
    <property type="project" value="TreeGrafter"/>
</dbReference>
<dbReference type="SMART" id="SM00149">
    <property type="entry name" value="PLCYc"/>
    <property type="match status" value="1"/>
</dbReference>
<name>A0A8H3IAP4_9LECA</name>
<dbReference type="Pfam" id="PF00168">
    <property type="entry name" value="C2"/>
    <property type="match status" value="1"/>
</dbReference>
<feature type="region of interest" description="Disordered" evidence="3">
    <location>
        <begin position="44"/>
        <end position="79"/>
    </location>
</feature>
<comment type="caution">
    <text evidence="6">The sequence shown here is derived from an EMBL/GenBank/DDBJ whole genome shotgun (WGS) entry which is preliminary data.</text>
</comment>
<proteinExistence type="predicted"/>
<dbReference type="Gene3D" id="3.20.20.190">
    <property type="entry name" value="Phosphatidylinositol (PI) phosphodiesterase"/>
    <property type="match status" value="1"/>
</dbReference>
<evidence type="ECO:0000259" key="5">
    <source>
        <dbReference type="PROSITE" id="PS50008"/>
    </source>
</evidence>
<accession>A0A8H3IAP4</accession>
<dbReference type="SMART" id="SM00148">
    <property type="entry name" value="PLCXc"/>
    <property type="match status" value="1"/>
</dbReference>
<dbReference type="InterPro" id="IPR017946">
    <property type="entry name" value="PLC-like_Pdiesterase_TIM-brl"/>
</dbReference>
<evidence type="ECO:0000256" key="3">
    <source>
        <dbReference type="SAM" id="MobiDB-lite"/>
    </source>
</evidence>
<feature type="region of interest" description="Disordered" evidence="3">
    <location>
        <begin position="572"/>
        <end position="605"/>
    </location>
</feature>
<keyword evidence="7" id="KW-1185">Reference proteome</keyword>
<dbReference type="PROSITE" id="PS50004">
    <property type="entry name" value="C2"/>
    <property type="match status" value="1"/>
</dbReference>
<dbReference type="SUPFAM" id="SSF49562">
    <property type="entry name" value="C2 domain (Calcium/lipid-binding domain, CaLB)"/>
    <property type="match status" value="1"/>
</dbReference>
<dbReference type="InterPro" id="IPR035892">
    <property type="entry name" value="C2_domain_sf"/>
</dbReference>
<organism evidence="6 7">
    <name type="scientific">Gomphillus americanus</name>
    <dbReference type="NCBI Taxonomy" id="1940652"/>
    <lineage>
        <taxon>Eukaryota</taxon>
        <taxon>Fungi</taxon>
        <taxon>Dikarya</taxon>
        <taxon>Ascomycota</taxon>
        <taxon>Pezizomycotina</taxon>
        <taxon>Lecanoromycetes</taxon>
        <taxon>OSLEUM clade</taxon>
        <taxon>Ostropomycetidae</taxon>
        <taxon>Ostropales</taxon>
        <taxon>Graphidaceae</taxon>
        <taxon>Gomphilloideae</taxon>
        <taxon>Gomphillus</taxon>
    </lineage>
</organism>
<dbReference type="InterPro" id="IPR001711">
    <property type="entry name" value="PLipase_C_Pinositol-sp_Y"/>
</dbReference>
<feature type="domain" description="C2" evidence="4">
    <location>
        <begin position="513"/>
        <end position="659"/>
    </location>
</feature>
<reference evidence="6" key="1">
    <citation type="submission" date="2021-03" db="EMBL/GenBank/DDBJ databases">
        <authorList>
            <person name="Tagirdzhanova G."/>
        </authorList>
    </citation>
    <scope>NUCLEOTIDE SEQUENCE</scope>
</reference>
<keyword evidence="2" id="KW-0443">Lipid metabolism</keyword>
<sequence>MSPFHHLHHHDQQQEQQQQQQEPTFTPALLTYLKQLSSRTRAIPPSQLGEIPLLPSTSSSSGGPGPGSGPGSGPGAVPDLHQLLTYFTSSASSAQGPLPAEDLDLSKPLSWYFISSSHNTYLSGNQLYGSASGEAYEHVLLRGCRCVEIDVWDGEERKGERGGEGEHDHDRLRDRIAEHLHRRSASHGRNETATVVSDASERDKQQYLAPEKTNVTGGGGGGGAVTSPIRREPRVLHGHTLTKEVSFRDVCIAIRDAAFKTSDLPVIVSLEVHAGTEQQAVMVDIMNECWKDMLIPLNKEEEECKVLPSPDSLRNKILVKVKAAPLQSAAATISDDLAAEAARMKLEDSDDDSTSGSDEEKKLQHKTTTSSSTTTNTAGGDSGGGKRKKHGIIASLSALARYTQAFHFKDLHSPEALLPTHVFSLSEKKLMVVHATPGPTVFSHNRNFLMRAFPSGTRLDSSNLDPDVLWRKGVQMVALNWQRCDAATMMNQAQFDGTGGWLLKPKGYHGSLQGGESKISSESQMDAMVARRRIQLSVELLAAQHLPMKKSQEKGGRLAPYVKCELHIEKPEEANGLPMQKDGHSSAGEHKRRSKTSKTTDPDFAGEEIHFPEVDAVEELSFIRFKVMNDAFGKDTILGWSCIRLDRLREGYRILHLLSADGARSDAIMLVKIYKGVK</sequence>
<dbReference type="SMART" id="SM00239">
    <property type="entry name" value="C2"/>
    <property type="match status" value="1"/>
</dbReference>
<feature type="domain" description="PI-PLC Y-box" evidence="5">
    <location>
        <begin position="396"/>
        <end position="508"/>
    </location>
</feature>
<keyword evidence="2" id="KW-0442">Lipid degradation</keyword>
<dbReference type="PRINTS" id="PR00390">
    <property type="entry name" value="PHPHLIPASEC"/>
</dbReference>
<evidence type="ECO:0000259" key="4">
    <source>
        <dbReference type="PROSITE" id="PS50004"/>
    </source>
</evidence>
<dbReference type="PROSITE" id="PS50008">
    <property type="entry name" value="PIPLC_Y_DOMAIN"/>
    <property type="match status" value="1"/>
</dbReference>
<dbReference type="Pfam" id="PF00388">
    <property type="entry name" value="PI-PLC-X"/>
    <property type="match status" value="1"/>
</dbReference>
<dbReference type="InterPro" id="IPR000008">
    <property type="entry name" value="C2_dom"/>
</dbReference>
<evidence type="ECO:0000313" key="7">
    <source>
        <dbReference type="Proteomes" id="UP000664169"/>
    </source>
</evidence>
<comment type="catalytic activity">
    <reaction evidence="2">
        <text>a 1,2-diacyl-sn-glycero-3-phospho-(1D-myo-inositol-4,5-bisphosphate) + H2O = 1D-myo-inositol 1,4,5-trisphosphate + a 1,2-diacyl-sn-glycerol + H(+)</text>
        <dbReference type="Rhea" id="RHEA:33179"/>
        <dbReference type="ChEBI" id="CHEBI:15377"/>
        <dbReference type="ChEBI" id="CHEBI:15378"/>
        <dbReference type="ChEBI" id="CHEBI:17815"/>
        <dbReference type="ChEBI" id="CHEBI:58456"/>
        <dbReference type="ChEBI" id="CHEBI:203600"/>
        <dbReference type="EC" id="3.1.4.11"/>
    </reaction>
</comment>
<dbReference type="GO" id="GO:0004435">
    <property type="term" value="F:phosphatidylinositol-4,5-bisphosphate phospholipase C activity"/>
    <property type="evidence" value="ECO:0007669"/>
    <property type="project" value="UniProtKB-EC"/>
</dbReference>
<gene>
    <name evidence="6" type="ORF">GOMPHAMPRED_002237</name>
</gene>
<evidence type="ECO:0000256" key="1">
    <source>
        <dbReference type="ARBA" id="ARBA00023224"/>
    </source>
</evidence>
<protein>
    <recommendedName>
        <fullName evidence="2">Phosphoinositide phospholipase C</fullName>
        <ecNumber evidence="2">3.1.4.11</ecNumber>
    </recommendedName>
</protein>
<feature type="region of interest" description="Disordered" evidence="3">
    <location>
        <begin position="344"/>
        <end position="388"/>
    </location>
</feature>
<dbReference type="GO" id="GO:0016042">
    <property type="term" value="P:lipid catabolic process"/>
    <property type="evidence" value="ECO:0007669"/>
    <property type="project" value="UniProtKB-KW"/>
</dbReference>
<keyword evidence="2" id="KW-0378">Hydrolase</keyword>